<comment type="caution">
    <text evidence="3">The sequence shown here is derived from an EMBL/GenBank/DDBJ whole genome shotgun (WGS) entry which is preliminary data.</text>
</comment>
<organism evidence="3 4">
    <name type="scientific">Microbulbifer okhotskensis</name>
    <dbReference type="NCBI Taxonomy" id="2926617"/>
    <lineage>
        <taxon>Bacteria</taxon>
        <taxon>Pseudomonadati</taxon>
        <taxon>Pseudomonadota</taxon>
        <taxon>Gammaproteobacteria</taxon>
        <taxon>Cellvibrionales</taxon>
        <taxon>Microbulbiferaceae</taxon>
        <taxon>Microbulbifer</taxon>
    </lineage>
</organism>
<dbReference type="SUPFAM" id="SSF69593">
    <property type="entry name" value="Glycerol-3-phosphate (1)-acyltransferase"/>
    <property type="match status" value="1"/>
</dbReference>
<keyword evidence="1" id="KW-0812">Transmembrane</keyword>
<keyword evidence="3" id="KW-0012">Acyltransferase</keyword>
<evidence type="ECO:0000313" key="4">
    <source>
        <dbReference type="Proteomes" id="UP001139028"/>
    </source>
</evidence>
<accession>A0A9X2EL41</accession>
<sequence length="300" mass="35394">MFNFLPYFLLLVMSSLLLILSTLVCAIPILLFAVVRLVLPFAALRKLFASFFIACAEMWITLNKGWMKLTQRTHWDVEGVDQLDKNGWYLITANHQSWVDIFIMQSIFNRKIPFLKFFIKQELIRVPVIGLCWWALDFPFMKRYNKEYLKKYPERRGQDLEATKKSCERFKDMPTSIMNFLEGTRFTKEKHARQKSPFKHLLKPKSGGIAFAMHCMGEQLNQLLNVTIVYPDGTPTFNDFLGGKLKQVIVRVEQIQLPSEFFTSDYTTDQEFRIEFNRWVNDLWTDKDMLIEDLLKKDQA</sequence>
<dbReference type="RefSeq" id="WP_252464965.1">
    <property type="nucleotide sequence ID" value="NZ_JALBWM010000011.1"/>
</dbReference>
<keyword evidence="1" id="KW-0472">Membrane</keyword>
<dbReference type="InterPro" id="IPR002123">
    <property type="entry name" value="Plipid/glycerol_acylTrfase"/>
</dbReference>
<name>A0A9X2EL41_9GAMM</name>
<protein>
    <submittedName>
        <fullName evidence="3">Acyltransferase</fullName>
    </submittedName>
</protein>
<dbReference type="EMBL" id="JALBWM010000011">
    <property type="protein sequence ID" value="MCO1333565.1"/>
    <property type="molecule type" value="Genomic_DNA"/>
</dbReference>
<keyword evidence="4" id="KW-1185">Reference proteome</keyword>
<dbReference type="NCBIfam" id="NF010621">
    <property type="entry name" value="PRK14014.1"/>
    <property type="match status" value="1"/>
</dbReference>
<dbReference type="CDD" id="cd07990">
    <property type="entry name" value="LPLAT_LCLAT1-like"/>
    <property type="match status" value="1"/>
</dbReference>
<dbReference type="SMART" id="SM00563">
    <property type="entry name" value="PlsC"/>
    <property type="match status" value="1"/>
</dbReference>
<reference evidence="3" key="1">
    <citation type="journal article" date="2022" name="Arch. Microbiol.">
        <title>Microbulbifer okhotskensis sp. nov., isolated from a deep bottom sediment of the Okhotsk Sea.</title>
        <authorList>
            <person name="Romanenko L."/>
            <person name="Kurilenko V."/>
            <person name="Otstavnykh N."/>
            <person name="Velansky P."/>
            <person name="Isaeva M."/>
            <person name="Mikhailov V."/>
        </authorList>
    </citation>
    <scope>NUCLEOTIDE SEQUENCE</scope>
    <source>
        <strain evidence="3">OS29</strain>
    </source>
</reference>
<feature type="domain" description="Phospholipid/glycerol acyltransferase" evidence="2">
    <location>
        <begin position="89"/>
        <end position="231"/>
    </location>
</feature>
<proteinExistence type="predicted"/>
<gene>
    <name evidence="3" type="ORF">MO867_04345</name>
</gene>
<feature type="transmembrane region" description="Helical" evidence="1">
    <location>
        <begin position="6"/>
        <end position="35"/>
    </location>
</feature>
<dbReference type="Proteomes" id="UP001139028">
    <property type="component" value="Unassembled WGS sequence"/>
</dbReference>
<keyword evidence="1" id="KW-1133">Transmembrane helix</keyword>
<evidence type="ECO:0000256" key="1">
    <source>
        <dbReference type="SAM" id="Phobius"/>
    </source>
</evidence>
<feature type="transmembrane region" description="Helical" evidence="1">
    <location>
        <begin position="47"/>
        <end position="66"/>
    </location>
</feature>
<dbReference type="Pfam" id="PF01553">
    <property type="entry name" value="Acyltransferase"/>
    <property type="match status" value="1"/>
</dbReference>
<evidence type="ECO:0000313" key="3">
    <source>
        <dbReference type="EMBL" id="MCO1333565.1"/>
    </source>
</evidence>
<dbReference type="AlphaFoldDB" id="A0A9X2EL41"/>
<dbReference type="PANTHER" id="PTHR10983">
    <property type="entry name" value="1-ACYLGLYCEROL-3-PHOSPHATE ACYLTRANSFERASE-RELATED"/>
    <property type="match status" value="1"/>
</dbReference>
<dbReference type="PANTHER" id="PTHR10983:SF16">
    <property type="entry name" value="LYSOCARDIOLIPIN ACYLTRANSFERASE 1"/>
    <property type="match status" value="1"/>
</dbReference>
<dbReference type="GO" id="GO:0016746">
    <property type="term" value="F:acyltransferase activity"/>
    <property type="evidence" value="ECO:0007669"/>
    <property type="project" value="UniProtKB-KW"/>
</dbReference>
<keyword evidence="3" id="KW-0808">Transferase</keyword>
<evidence type="ECO:0000259" key="2">
    <source>
        <dbReference type="SMART" id="SM00563"/>
    </source>
</evidence>